<dbReference type="EMBL" id="CAJOBH010117446">
    <property type="protein sequence ID" value="CAF4693524.1"/>
    <property type="molecule type" value="Genomic_DNA"/>
</dbReference>
<feature type="non-terminal residue" evidence="1">
    <location>
        <position position="1"/>
    </location>
</feature>
<sequence>TKLRGNADALSRLPIPYDDSFIDSDAMQINYMQQQLIEQCSLKPDEIAKATTNDDILKQ</sequence>
<dbReference type="AlphaFoldDB" id="A0A8S3AC06"/>
<dbReference type="Proteomes" id="UP000681967">
    <property type="component" value="Unassembled WGS sequence"/>
</dbReference>
<evidence type="ECO:0000313" key="1">
    <source>
        <dbReference type="EMBL" id="CAF4693524.1"/>
    </source>
</evidence>
<accession>A0A8S3AC06</accession>
<evidence type="ECO:0000313" key="2">
    <source>
        <dbReference type="EMBL" id="CAF4969701.1"/>
    </source>
</evidence>
<dbReference type="Proteomes" id="UP000681720">
    <property type="component" value="Unassembled WGS sequence"/>
</dbReference>
<feature type="non-terminal residue" evidence="1">
    <location>
        <position position="59"/>
    </location>
</feature>
<reference evidence="1" key="1">
    <citation type="submission" date="2021-02" db="EMBL/GenBank/DDBJ databases">
        <authorList>
            <person name="Nowell W R."/>
        </authorList>
    </citation>
    <scope>NUCLEOTIDE SEQUENCE</scope>
</reference>
<organism evidence="1 3">
    <name type="scientific">Rotaria magnacalcarata</name>
    <dbReference type="NCBI Taxonomy" id="392030"/>
    <lineage>
        <taxon>Eukaryota</taxon>
        <taxon>Metazoa</taxon>
        <taxon>Spiralia</taxon>
        <taxon>Gnathifera</taxon>
        <taxon>Rotifera</taxon>
        <taxon>Eurotatoria</taxon>
        <taxon>Bdelloidea</taxon>
        <taxon>Philodinida</taxon>
        <taxon>Philodinidae</taxon>
        <taxon>Rotaria</taxon>
    </lineage>
</organism>
<comment type="caution">
    <text evidence="1">The sequence shown here is derived from an EMBL/GenBank/DDBJ whole genome shotgun (WGS) entry which is preliminary data.</text>
</comment>
<proteinExistence type="predicted"/>
<dbReference type="EMBL" id="CAJOBJ010196324">
    <property type="protein sequence ID" value="CAF4969701.1"/>
    <property type="molecule type" value="Genomic_DNA"/>
</dbReference>
<protein>
    <submittedName>
        <fullName evidence="1">Uncharacterized protein</fullName>
    </submittedName>
</protein>
<name>A0A8S3AC06_9BILA</name>
<evidence type="ECO:0000313" key="3">
    <source>
        <dbReference type="Proteomes" id="UP000681967"/>
    </source>
</evidence>
<gene>
    <name evidence="1" type="ORF">BYL167_LOCUS43811</name>
    <name evidence="2" type="ORF">GIL414_LOCUS55352</name>
</gene>